<dbReference type="InterPro" id="IPR003399">
    <property type="entry name" value="Mce/MlaD"/>
</dbReference>
<feature type="domain" description="Mce/MlaD" evidence="2">
    <location>
        <begin position="26"/>
        <end position="98"/>
    </location>
</feature>
<reference evidence="4 5" key="2">
    <citation type="journal article" date="2010" name="Stand. Genomic Sci.">
        <title>Complete genome sequence of Kribbella flavida type strain (IFO 14399).</title>
        <authorList>
            <person name="Pukall R."/>
            <person name="Lapidus A."/>
            <person name="Glavina Del Rio T."/>
            <person name="Copeland A."/>
            <person name="Tice H."/>
            <person name="Cheng J.-F."/>
            <person name="Lucas S."/>
            <person name="Chen F."/>
            <person name="Nolan M."/>
            <person name="LaButti K."/>
            <person name="Pati A."/>
            <person name="Ivanova N."/>
            <person name="Mavrommatis K."/>
            <person name="Mikhailova N."/>
            <person name="Pitluck S."/>
            <person name="Bruce D."/>
            <person name="Goodwin L."/>
            <person name="Land M."/>
            <person name="Hauser L."/>
            <person name="Chang Y.-J."/>
            <person name="Jeffries C.D."/>
            <person name="Chen A."/>
            <person name="Palaniappan K."/>
            <person name="Chain P."/>
            <person name="Rohde M."/>
            <person name="Goeker M."/>
            <person name="Bristow J."/>
            <person name="Eisen J.A."/>
            <person name="Markowitz V."/>
            <person name="Hugenholtz P."/>
            <person name="Kyrpides N.C."/>
            <person name="Klenk H.-P."/>
            <person name="Brettin T."/>
        </authorList>
    </citation>
    <scope>NUCLEOTIDE SEQUENCE [LARGE SCALE GENOMIC DNA]</scope>
    <source>
        <strain evidence="5">DSM 17836 / JCM 10339 / NBRC 14399</strain>
    </source>
</reference>
<dbReference type="InterPro" id="IPR005693">
    <property type="entry name" value="Mce"/>
</dbReference>
<feature type="domain" description="Mammalian cell entry C-terminal" evidence="3">
    <location>
        <begin position="105"/>
        <end position="280"/>
    </location>
</feature>
<dbReference type="PANTHER" id="PTHR33371:SF4">
    <property type="entry name" value="INTERMEMBRANE PHOSPHOLIPID TRANSPORT SYSTEM BINDING PROTEIN MLAD"/>
    <property type="match status" value="1"/>
</dbReference>
<feature type="region of interest" description="Disordered" evidence="1">
    <location>
        <begin position="354"/>
        <end position="391"/>
    </location>
</feature>
<protein>
    <submittedName>
        <fullName evidence="4">Virulence factor Mce family protein</fullName>
    </submittedName>
</protein>
<reference evidence="5" key="1">
    <citation type="submission" date="2009-09" db="EMBL/GenBank/DDBJ databases">
        <title>The complete genome of Kribbella flavida DSM 17836.</title>
        <authorList>
            <consortium name="US DOE Joint Genome Institute (JGI-PGF)"/>
            <person name="Lucas S."/>
            <person name="Copeland A."/>
            <person name="Lapidus A."/>
            <person name="Glavina del Rio T."/>
            <person name="Dalin E."/>
            <person name="Tice H."/>
            <person name="Bruce D."/>
            <person name="Goodwin L."/>
            <person name="Pitluck S."/>
            <person name="Kyrpides N."/>
            <person name="Mavromatis K."/>
            <person name="Ivanova N."/>
            <person name="Saunders E."/>
            <person name="Brettin T."/>
            <person name="Detter J.C."/>
            <person name="Han C."/>
            <person name="Larimer F."/>
            <person name="Land M."/>
            <person name="Hauser L."/>
            <person name="Markowitz V."/>
            <person name="Cheng J.-F."/>
            <person name="Hugenholtz P."/>
            <person name="Woyke T."/>
            <person name="Wu D."/>
            <person name="Pukall R."/>
            <person name="Klenk H.-P."/>
            <person name="Eisen J.A."/>
        </authorList>
    </citation>
    <scope>NUCLEOTIDE SEQUENCE [LARGE SCALE GENOMIC DNA]</scope>
    <source>
        <strain evidence="5">DSM 17836 / JCM 10339 / NBRC 14399</strain>
    </source>
</reference>
<evidence type="ECO:0000259" key="2">
    <source>
        <dbReference type="Pfam" id="PF02470"/>
    </source>
</evidence>
<dbReference type="STRING" id="479435.Kfla_6148"/>
<dbReference type="Pfam" id="PF11887">
    <property type="entry name" value="Mce4_CUP1"/>
    <property type="match status" value="1"/>
</dbReference>
<dbReference type="eggNOG" id="COG1463">
    <property type="taxonomic scope" value="Bacteria"/>
</dbReference>
<accession>D2PUA0</accession>
<dbReference type="InterPro" id="IPR052336">
    <property type="entry name" value="MlaD_Phospholipid_Transporter"/>
</dbReference>
<feature type="compositionally biased region" description="Pro residues" evidence="1">
    <location>
        <begin position="365"/>
        <end position="378"/>
    </location>
</feature>
<dbReference type="EMBL" id="CP001736">
    <property type="protein sequence ID" value="ADB35151.1"/>
    <property type="molecule type" value="Genomic_DNA"/>
</dbReference>
<keyword evidence="5" id="KW-1185">Reference proteome</keyword>
<dbReference type="PANTHER" id="PTHR33371">
    <property type="entry name" value="INTERMEMBRANE PHOSPHOLIPID TRANSPORT SYSTEM BINDING PROTEIN MLAD-RELATED"/>
    <property type="match status" value="1"/>
</dbReference>
<dbReference type="InterPro" id="IPR024516">
    <property type="entry name" value="Mce_C"/>
</dbReference>
<dbReference type="Proteomes" id="UP000007967">
    <property type="component" value="Chromosome"/>
</dbReference>
<gene>
    <name evidence="4" type="ordered locus">Kfla_6148</name>
</gene>
<dbReference type="NCBIfam" id="TIGR00996">
    <property type="entry name" value="Mtu_fam_mce"/>
    <property type="match status" value="1"/>
</dbReference>
<evidence type="ECO:0000259" key="3">
    <source>
        <dbReference type="Pfam" id="PF11887"/>
    </source>
</evidence>
<dbReference type="Pfam" id="PF02470">
    <property type="entry name" value="MlaD"/>
    <property type="match status" value="1"/>
</dbReference>
<organism evidence="4 5">
    <name type="scientific">Kribbella flavida (strain DSM 17836 / JCM 10339 / NBRC 14399)</name>
    <dbReference type="NCBI Taxonomy" id="479435"/>
    <lineage>
        <taxon>Bacteria</taxon>
        <taxon>Bacillati</taxon>
        <taxon>Actinomycetota</taxon>
        <taxon>Actinomycetes</taxon>
        <taxon>Propionibacteriales</taxon>
        <taxon>Kribbellaceae</taxon>
        <taxon>Kribbella</taxon>
    </lineage>
</organism>
<dbReference type="HOGENOM" id="CLU_044068_0_1_11"/>
<evidence type="ECO:0000313" key="4">
    <source>
        <dbReference type="EMBL" id="ADB35151.1"/>
    </source>
</evidence>
<dbReference type="KEGG" id="kfl:Kfla_6148"/>
<dbReference type="AlphaFoldDB" id="D2PUA0"/>
<proteinExistence type="predicted"/>
<evidence type="ECO:0000256" key="1">
    <source>
        <dbReference type="SAM" id="MobiDB-lite"/>
    </source>
</evidence>
<dbReference type="GO" id="GO:0005576">
    <property type="term" value="C:extracellular region"/>
    <property type="evidence" value="ECO:0007669"/>
    <property type="project" value="TreeGrafter"/>
</dbReference>
<evidence type="ECO:0000313" key="5">
    <source>
        <dbReference type="Proteomes" id="UP000007967"/>
    </source>
</evidence>
<name>D2PUA0_KRIFD</name>
<sequence>MIAIGVVLVVLAVSVVSLWPNPERVSATAYFPRAISVYPGSDVRILGIKVGEIESVTPAGRTVRVKFWWDAEHKVPAGAKAVIASPSVVADRYIQLTPAYSQGAVMADGAEIPVERTAVPLELDQIYQSLNDLSVALGPKGANDQGALSRLLDVSAANLNGQGAKLNQTITDVSTLTQTLAGNSKSLFATVRQLQTFVSALAANDRLVKQFNTNFAATSTTLAGERKDLAAALKLLATALAEVSSFVKDNRALLKTTVASATDLSQILVKEKAALAEIMDTAPLGLGNLARVYNPQFGTLDQRINLAQLDDPATFICSLLIQANQPLSACSALKPVFDALPKLPLLSQLTGGAPAGGGPAGTPWAPAPAPKLPTPDPVDPTLGGLFPGGTR</sequence>